<evidence type="ECO:0000259" key="8">
    <source>
        <dbReference type="PROSITE" id="PS50928"/>
    </source>
</evidence>
<evidence type="ECO:0000256" key="3">
    <source>
        <dbReference type="ARBA" id="ARBA00022475"/>
    </source>
</evidence>
<keyword evidence="6 7" id="KW-0472">Membrane</keyword>
<evidence type="ECO:0000256" key="1">
    <source>
        <dbReference type="ARBA" id="ARBA00004651"/>
    </source>
</evidence>
<evidence type="ECO:0000256" key="6">
    <source>
        <dbReference type="ARBA" id="ARBA00023136"/>
    </source>
</evidence>
<dbReference type="AlphaFoldDB" id="A0A6J4V065"/>
<dbReference type="PROSITE" id="PS50928">
    <property type="entry name" value="ABC_TM1"/>
    <property type="match status" value="1"/>
</dbReference>
<comment type="subcellular location">
    <subcellularLocation>
        <location evidence="1 7">Cell membrane</location>
        <topology evidence="1 7">Multi-pass membrane protein</topology>
    </subcellularLocation>
</comment>
<gene>
    <name evidence="9" type="ORF">AVDCRST_MAG19-2230</name>
</gene>
<feature type="domain" description="ABC transmembrane type-1" evidence="8">
    <location>
        <begin position="95"/>
        <end position="311"/>
    </location>
</feature>
<keyword evidence="2 7" id="KW-0813">Transport</keyword>
<reference evidence="9" key="1">
    <citation type="submission" date="2020-02" db="EMBL/GenBank/DDBJ databases">
        <authorList>
            <person name="Meier V. D."/>
        </authorList>
    </citation>
    <scope>NUCLEOTIDE SEQUENCE</scope>
    <source>
        <strain evidence="9">AVDCRST_MAG19</strain>
    </source>
</reference>
<protein>
    <submittedName>
        <fullName evidence="9">Maltodextrin ABC transporter, permease protein MdxF</fullName>
    </submittedName>
</protein>
<feature type="transmembrane region" description="Helical" evidence="7">
    <location>
        <begin position="99"/>
        <end position="120"/>
    </location>
</feature>
<dbReference type="PANTHER" id="PTHR43005:SF1">
    <property type="entry name" value="SPERMIDINE_PUTRESCINE TRANSPORT SYSTEM PERMEASE PROTEIN"/>
    <property type="match status" value="1"/>
</dbReference>
<evidence type="ECO:0000256" key="7">
    <source>
        <dbReference type="RuleBase" id="RU363032"/>
    </source>
</evidence>
<dbReference type="CDD" id="cd06261">
    <property type="entry name" value="TM_PBP2"/>
    <property type="match status" value="1"/>
</dbReference>
<dbReference type="GO" id="GO:0055085">
    <property type="term" value="P:transmembrane transport"/>
    <property type="evidence" value="ECO:0007669"/>
    <property type="project" value="InterPro"/>
</dbReference>
<dbReference type="PANTHER" id="PTHR43005">
    <property type="entry name" value="BLR7065 PROTEIN"/>
    <property type="match status" value="1"/>
</dbReference>
<comment type="similarity">
    <text evidence="7">Belongs to the binding-protein-dependent transport system permease family.</text>
</comment>
<evidence type="ECO:0000313" key="9">
    <source>
        <dbReference type="EMBL" id="CAA9565691.1"/>
    </source>
</evidence>
<evidence type="ECO:0000256" key="5">
    <source>
        <dbReference type="ARBA" id="ARBA00022989"/>
    </source>
</evidence>
<feature type="transmembrane region" description="Helical" evidence="7">
    <location>
        <begin position="183"/>
        <end position="206"/>
    </location>
</feature>
<dbReference type="Pfam" id="PF00528">
    <property type="entry name" value="BPD_transp_1"/>
    <property type="match status" value="1"/>
</dbReference>
<dbReference type="GO" id="GO:0005886">
    <property type="term" value="C:plasma membrane"/>
    <property type="evidence" value="ECO:0007669"/>
    <property type="project" value="UniProtKB-SubCell"/>
</dbReference>
<feature type="transmembrane region" description="Helical" evidence="7">
    <location>
        <begin position="132"/>
        <end position="152"/>
    </location>
</feature>
<feature type="transmembrane region" description="Helical" evidence="7">
    <location>
        <begin position="33"/>
        <end position="59"/>
    </location>
</feature>
<evidence type="ECO:0000256" key="4">
    <source>
        <dbReference type="ARBA" id="ARBA00022692"/>
    </source>
</evidence>
<organism evidence="9">
    <name type="scientific">uncultured Thermomicrobiales bacterium</name>
    <dbReference type="NCBI Taxonomy" id="1645740"/>
    <lineage>
        <taxon>Bacteria</taxon>
        <taxon>Pseudomonadati</taxon>
        <taxon>Thermomicrobiota</taxon>
        <taxon>Thermomicrobia</taxon>
        <taxon>Thermomicrobiales</taxon>
        <taxon>environmental samples</taxon>
    </lineage>
</organism>
<dbReference type="SUPFAM" id="SSF161098">
    <property type="entry name" value="MetI-like"/>
    <property type="match status" value="1"/>
</dbReference>
<dbReference type="EMBL" id="CADCWL010000103">
    <property type="protein sequence ID" value="CAA9565691.1"/>
    <property type="molecule type" value="Genomic_DNA"/>
</dbReference>
<keyword evidence="4 7" id="KW-0812">Transmembrane</keyword>
<evidence type="ECO:0000256" key="2">
    <source>
        <dbReference type="ARBA" id="ARBA00022448"/>
    </source>
</evidence>
<sequence length="322" mass="35556">MAAIPGTERRPALLRTATPRSAVSRLLGRDWRIAWLFLLPLLLVLVGLVTYPFIAGIWLSLQRKVVGEPAAWVGLQNYRELLVGEQYAGTFWNSVRVSLTYTATAIAVKLLLGMAMALMLNERFRGQTLMRAVLFLPWAMPTIIVALTWRWIYDGSVAGLINFVRVEYFGQEELVQFLADPKLALWSVVTVAIWQGTPFFTMMFLAAMQAIPGEQYEAAALDGANVFRRFADITLPSLAPAITITALLSTIWTANSINFVFALTRGGPVNATMTFPMLAYEVGIAGARQLGLAAAVSVLFFPVFIVAIYILTKRMLSTEGRA</sequence>
<name>A0A6J4V065_9BACT</name>
<accession>A0A6J4V065</accession>
<dbReference type="InterPro" id="IPR035906">
    <property type="entry name" value="MetI-like_sf"/>
</dbReference>
<dbReference type="InterPro" id="IPR000515">
    <property type="entry name" value="MetI-like"/>
</dbReference>
<feature type="transmembrane region" description="Helical" evidence="7">
    <location>
        <begin position="290"/>
        <end position="311"/>
    </location>
</feature>
<keyword evidence="5 7" id="KW-1133">Transmembrane helix</keyword>
<proteinExistence type="inferred from homology"/>
<keyword evidence="3" id="KW-1003">Cell membrane</keyword>
<dbReference type="Gene3D" id="1.10.3720.10">
    <property type="entry name" value="MetI-like"/>
    <property type="match status" value="1"/>
</dbReference>
<feature type="transmembrane region" description="Helical" evidence="7">
    <location>
        <begin position="238"/>
        <end position="263"/>
    </location>
</feature>